<gene>
    <name evidence="4" type="ORF">RJ640_025605</name>
</gene>
<accession>A0AA88R2F9</accession>
<dbReference type="GO" id="GO:0003676">
    <property type="term" value="F:nucleic acid binding"/>
    <property type="evidence" value="ECO:0007669"/>
    <property type="project" value="InterPro"/>
</dbReference>
<feature type="compositionally biased region" description="Polar residues" evidence="2">
    <location>
        <begin position="137"/>
        <end position="146"/>
    </location>
</feature>
<dbReference type="InterPro" id="IPR001878">
    <property type="entry name" value="Znf_CCHC"/>
</dbReference>
<comment type="caution">
    <text evidence="4">The sequence shown here is derived from an EMBL/GenBank/DDBJ whole genome shotgun (WGS) entry which is preliminary data.</text>
</comment>
<keyword evidence="5" id="KW-1185">Reference proteome</keyword>
<feature type="domain" description="CCHC-type" evidence="3">
    <location>
        <begin position="34"/>
        <end position="45"/>
    </location>
</feature>
<dbReference type="Gene3D" id="4.10.60.10">
    <property type="entry name" value="Zinc finger, CCHC-type"/>
    <property type="match status" value="1"/>
</dbReference>
<dbReference type="EMBL" id="JAVXUO010002360">
    <property type="protein sequence ID" value="KAK2973896.1"/>
    <property type="molecule type" value="Genomic_DNA"/>
</dbReference>
<name>A0AA88R2F9_9ASTE</name>
<dbReference type="GO" id="GO:0008270">
    <property type="term" value="F:zinc ion binding"/>
    <property type="evidence" value="ECO:0007669"/>
    <property type="project" value="UniProtKB-KW"/>
</dbReference>
<keyword evidence="1" id="KW-0863">Zinc-finger</keyword>
<dbReference type="Proteomes" id="UP001187471">
    <property type="component" value="Unassembled WGS sequence"/>
</dbReference>
<dbReference type="Pfam" id="PF00098">
    <property type="entry name" value="zf-CCHC"/>
    <property type="match status" value="1"/>
</dbReference>
<dbReference type="PROSITE" id="PS50158">
    <property type="entry name" value="ZF_CCHC"/>
    <property type="match status" value="1"/>
</dbReference>
<protein>
    <recommendedName>
        <fullName evidence="3">CCHC-type domain-containing protein</fullName>
    </recommendedName>
</protein>
<evidence type="ECO:0000313" key="5">
    <source>
        <dbReference type="Proteomes" id="UP001187471"/>
    </source>
</evidence>
<sequence length="246" mass="27990">MTRKKVIKERREALIQGKLQRIMATVKDLKESECYNCGKKGHMAKVHCVESNAATSNTKEKSEDDWDAEALFAAEEELALTVTTFDQIDYENDWIVESGCSNHMTGDQEKLQNLSEYKRSRVLSSNETRDSDDGNDAEQSVAQNSWQTGVYQRLSEEGEPSEAEVPTQQSQPKIYVTVQKTNPKYANAAIAEEAVEPKTFEEASQNSMWIKAMEEEITAFELLDKSNGLDFSLFSILVRFDFYMYT</sequence>
<reference evidence="4" key="1">
    <citation type="submission" date="2022-12" db="EMBL/GenBank/DDBJ databases">
        <title>Draft genome assemblies for two species of Escallonia (Escalloniales).</title>
        <authorList>
            <person name="Chanderbali A."/>
            <person name="Dervinis C."/>
            <person name="Anghel I."/>
            <person name="Soltis D."/>
            <person name="Soltis P."/>
            <person name="Zapata F."/>
        </authorList>
    </citation>
    <scope>NUCLEOTIDE SEQUENCE</scope>
    <source>
        <strain evidence="4">UCBG92.1500</strain>
        <tissue evidence="4">Leaf</tissue>
    </source>
</reference>
<feature type="region of interest" description="Disordered" evidence="2">
    <location>
        <begin position="106"/>
        <end position="146"/>
    </location>
</feature>
<dbReference type="Pfam" id="PF22936">
    <property type="entry name" value="Pol_BBD"/>
    <property type="match status" value="1"/>
</dbReference>
<keyword evidence="1" id="KW-0862">Zinc</keyword>
<proteinExistence type="predicted"/>
<dbReference type="InterPro" id="IPR054722">
    <property type="entry name" value="PolX-like_BBD"/>
</dbReference>
<evidence type="ECO:0000256" key="1">
    <source>
        <dbReference type="PROSITE-ProRule" id="PRU00047"/>
    </source>
</evidence>
<evidence type="ECO:0000259" key="3">
    <source>
        <dbReference type="PROSITE" id="PS50158"/>
    </source>
</evidence>
<keyword evidence="1" id="KW-0479">Metal-binding</keyword>
<evidence type="ECO:0000313" key="4">
    <source>
        <dbReference type="EMBL" id="KAK2973896.1"/>
    </source>
</evidence>
<evidence type="ECO:0000256" key="2">
    <source>
        <dbReference type="SAM" id="MobiDB-lite"/>
    </source>
</evidence>
<dbReference type="AlphaFoldDB" id="A0AA88R2F9"/>
<feature type="compositionally biased region" description="Polar residues" evidence="2">
    <location>
        <begin position="106"/>
        <end position="115"/>
    </location>
</feature>
<organism evidence="4 5">
    <name type="scientific">Escallonia rubra</name>
    <dbReference type="NCBI Taxonomy" id="112253"/>
    <lineage>
        <taxon>Eukaryota</taxon>
        <taxon>Viridiplantae</taxon>
        <taxon>Streptophyta</taxon>
        <taxon>Embryophyta</taxon>
        <taxon>Tracheophyta</taxon>
        <taxon>Spermatophyta</taxon>
        <taxon>Magnoliopsida</taxon>
        <taxon>eudicotyledons</taxon>
        <taxon>Gunneridae</taxon>
        <taxon>Pentapetalae</taxon>
        <taxon>asterids</taxon>
        <taxon>campanulids</taxon>
        <taxon>Escalloniales</taxon>
        <taxon>Escalloniaceae</taxon>
        <taxon>Escallonia</taxon>
    </lineage>
</organism>